<dbReference type="EMBL" id="JAHFXS010000001">
    <property type="protein sequence ID" value="KAG9991587.1"/>
    <property type="molecule type" value="Genomic_DNA"/>
</dbReference>
<gene>
    <name evidence="1" type="ORF">KCU98_g115</name>
</gene>
<reference evidence="1" key="1">
    <citation type="journal article" date="2021" name="J Fungi (Basel)">
        <title>Virulence traits and population genomics of the black yeast Aureobasidium melanogenum.</title>
        <authorList>
            <person name="Cernosa A."/>
            <person name="Sun X."/>
            <person name="Gostincar C."/>
            <person name="Fang C."/>
            <person name="Gunde-Cimerman N."/>
            <person name="Song Z."/>
        </authorList>
    </citation>
    <scope>NUCLEOTIDE SEQUENCE</scope>
    <source>
        <strain evidence="1">EXF-9298</strain>
    </source>
</reference>
<comment type="caution">
    <text evidence="1">The sequence shown here is derived from an EMBL/GenBank/DDBJ whole genome shotgun (WGS) entry which is preliminary data.</text>
</comment>
<dbReference type="AlphaFoldDB" id="A0A9P8G4F2"/>
<organism evidence="1 2">
    <name type="scientific">Aureobasidium melanogenum</name>
    <name type="common">Aureobasidium pullulans var. melanogenum</name>
    <dbReference type="NCBI Taxonomy" id="46634"/>
    <lineage>
        <taxon>Eukaryota</taxon>
        <taxon>Fungi</taxon>
        <taxon>Dikarya</taxon>
        <taxon>Ascomycota</taxon>
        <taxon>Pezizomycotina</taxon>
        <taxon>Dothideomycetes</taxon>
        <taxon>Dothideomycetidae</taxon>
        <taxon>Dothideales</taxon>
        <taxon>Saccotheciaceae</taxon>
        <taxon>Aureobasidium</taxon>
    </lineage>
</organism>
<keyword evidence="2" id="KW-1185">Reference proteome</keyword>
<sequence length="175" mass="19029">MVSSFVSSFVSSAAFSGGLLVLNAANGEEDLILRACRKQTFVRTRAVMAGRKRGLMLSRRLVLMFAQTRRQLITMSAGRGPDDSMSSPGMGCMTLSVEERSRSIPTADVSDMPSRMLIGNVARAESLSMLVGGNFRSLDTRKCEGKRFESRAGMHGSPERVCEVKAPVAFSLRTK</sequence>
<reference evidence="1" key="2">
    <citation type="submission" date="2021-08" db="EMBL/GenBank/DDBJ databases">
        <authorList>
            <person name="Gostincar C."/>
            <person name="Sun X."/>
            <person name="Song Z."/>
            <person name="Gunde-Cimerman N."/>
        </authorList>
    </citation>
    <scope>NUCLEOTIDE SEQUENCE</scope>
    <source>
        <strain evidence="1">EXF-9298</strain>
    </source>
</reference>
<proteinExistence type="predicted"/>
<evidence type="ECO:0000313" key="1">
    <source>
        <dbReference type="EMBL" id="KAG9991587.1"/>
    </source>
</evidence>
<protein>
    <submittedName>
        <fullName evidence="1">Uncharacterized protein</fullName>
    </submittedName>
</protein>
<accession>A0A9P8G4F2</accession>
<name>A0A9P8G4F2_AURME</name>
<dbReference type="Proteomes" id="UP000729357">
    <property type="component" value="Unassembled WGS sequence"/>
</dbReference>
<feature type="non-terminal residue" evidence="1">
    <location>
        <position position="175"/>
    </location>
</feature>
<evidence type="ECO:0000313" key="2">
    <source>
        <dbReference type="Proteomes" id="UP000729357"/>
    </source>
</evidence>